<evidence type="ECO:0000313" key="2">
    <source>
        <dbReference type="EMBL" id="QTR45208.1"/>
    </source>
</evidence>
<feature type="chain" id="PRO_5046405464" evidence="1">
    <location>
        <begin position="32"/>
        <end position="287"/>
    </location>
</feature>
<dbReference type="Proteomes" id="UP000672039">
    <property type="component" value="Chromosome"/>
</dbReference>
<proteinExistence type="predicted"/>
<evidence type="ECO:0000256" key="1">
    <source>
        <dbReference type="SAM" id="SignalP"/>
    </source>
</evidence>
<feature type="signal peptide" evidence="1">
    <location>
        <begin position="1"/>
        <end position="31"/>
    </location>
</feature>
<reference evidence="2 3" key="1">
    <citation type="submission" date="2021-04" db="EMBL/GenBank/DDBJ databases">
        <title>Genomics, taxonomy and metabolism of representatives of sulfur bacteria of the genus Thiothrix: Thiothrix fructosivorans QT, Thiothrix unzii A1T and three new species, Thiothrix subterranea sp. nov., Thiothrix litoralis sp. nov. and 'Candidatus Thiothrix anitrata' sp. nov.</title>
        <authorList>
            <person name="Ravin N.V."/>
            <person name="Smolyakov D."/>
            <person name="Rudenko T.S."/>
            <person name="Mardanov A.V."/>
            <person name="Beletsky A.V."/>
            <person name="Markov N.D."/>
            <person name="Fomenkov A.I."/>
            <person name="Roberts R.J."/>
            <person name="Karnachuk O.V."/>
            <person name="Novikov A."/>
            <person name="Grabovich M.Y."/>
        </authorList>
    </citation>
    <scope>NUCLEOTIDE SEQUENCE [LARGE SCALE GENOMIC DNA]</scope>
    <source>
        <strain evidence="2 3">AS</strain>
    </source>
</reference>
<dbReference type="EMBL" id="CP072801">
    <property type="protein sequence ID" value="QTR45208.1"/>
    <property type="molecule type" value="Genomic_DNA"/>
</dbReference>
<keyword evidence="1" id="KW-0732">Signal</keyword>
<accession>A0ABX7WRU9</accession>
<dbReference type="RefSeq" id="WP_210221632.1">
    <property type="nucleotide sequence ID" value="NZ_CP072801.1"/>
</dbReference>
<evidence type="ECO:0000313" key="3">
    <source>
        <dbReference type="Proteomes" id="UP000672039"/>
    </source>
</evidence>
<organism evidence="2 3">
    <name type="scientific">Thiothrix litoralis</name>
    <dbReference type="NCBI Taxonomy" id="2891210"/>
    <lineage>
        <taxon>Bacteria</taxon>
        <taxon>Pseudomonadati</taxon>
        <taxon>Pseudomonadota</taxon>
        <taxon>Gammaproteobacteria</taxon>
        <taxon>Thiotrichales</taxon>
        <taxon>Thiotrichaceae</taxon>
        <taxon>Thiothrix</taxon>
    </lineage>
</organism>
<keyword evidence="3" id="KW-1185">Reference proteome</keyword>
<name>A0ABX7WRU9_9GAMM</name>
<sequence>MEDEDLMVCHTKTLTPLLLALGCCFSASSFAAPDAQAVKLGSSWYKAFFETRFPPLSASLPPANGSVVLYKNKADLVGTAYADAFKPISRELKAALAASTTTNPFRPLFPTLYTPENLAKRTNCPMLAVPFELDDKSATQEWMVAFSAKQCLSADASEALRSGDTEPHYWVVQKTANSKYRVLAEGDGNVYVTNQQKEQGYKEIRTQLFLKRAFPKNALQCGGAEFTWRYRNKGYYLADTDIMAQDCQPLYFPELTGKDWKKAYDEYARRAKVLVDQWVTDQPPFVP</sequence>
<gene>
    <name evidence="2" type="ORF">J9253_14510</name>
</gene>
<protein>
    <submittedName>
        <fullName evidence="2">Uncharacterized protein</fullName>
    </submittedName>
</protein>